<dbReference type="OrthoDB" id="3549324at2759"/>
<reference evidence="1 2" key="1">
    <citation type="submission" date="2020-03" db="EMBL/GenBank/DDBJ databases">
        <title>Draft Genome Sequence of Cudoniella acicularis.</title>
        <authorList>
            <person name="Buettner E."/>
            <person name="Kellner H."/>
        </authorList>
    </citation>
    <scope>NUCLEOTIDE SEQUENCE [LARGE SCALE GENOMIC DNA]</scope>
    <source>
        <strain evidence="1 2">DSM 108380</strain>
    </source>
</reference>
<dbReference type="AlphaFoldDB" id="A0A8H4RIH8"/>
<organism evidence="1 2">
    <name type="scientific">Cudoniella acicularis</name>
    <dbReference type="NCBI Taxonomy" id="354080"/>
    <lineage>
        <taxon>Eukaryota</taxon>
        <taxon>Fungi</taxon>
        <taxon>Dikarya</taxon>
        <taxon>Ascomycota</taxon>
        <taxon>Pezizomycotina</taxon>
        <taxon>Leotiomycetes</taxon>
        <taxon>Helotiales</taxon>
        <taxon>Tricladiaceae</taxon>
        <taxon>Cudoniella</taxon>
    </lineage>
</organism>
<sequence>MEEKQELIASNTNRCGNLAADMAIMDDNRRSTVLSNCLKNGTNDNSTTGKRPCYPRARALKAEIHIASRFLLARFVFRPDRKEMENFARAMKDTNMALGVRLIRFETGTMDIFWILHDAKQNYRDLAALKYGFSKFKRLKAIEISGKDCPFKNTFLQTSWMSSSQNSNYKRIIKEFVTILLALQTTSSQVKYLSHDKIPTAFFALSPVFLRNLTKPLTNLQSLCLTLDATTTPHLKSWDGLGVVLKLCPLLRHLRFGYAPLEDGCTNQGT</sequence>
<comment type="caution">
    <text evidence="1">The sequence shown here is derived from an EMBL/GenBank/DDBJ whole genome shotgun (WGS) entry which is preliminary data.</text>
</comment>
<dbReference type="EMBL" id="JAAMPI010000691">
    <property type="protein sequence ID" value="KAF4629331.1"/>
    <property type="molecule type" value="Genomic_DNA"/>
</dbReference>
<evidence type="ECO:0000313" key="1">
    <source>
        <dbReference type="EMBL" id="KAF4629331.1"/>
    </source>
</evidence>
<proteinExistence type="predicted"/>
<protein>
    <submittedName>
        <fullName evidence="1">Uncharacterized protein</fullName>
    </submittedName>
</protein>
<accession>A0A8H4RIH8</accession>
<name>A0A8H4RIH8_9HELO</name>
<gene>
    <name evidence="1" type="ORF">G7Y89_g8817</name>
</gene>
<evidence type="ECO:0000313" key="2">
    <source>
        <dbReference type="Proteomes" id="UP000566819"/>
    </source>
</evidence>
<dbReference type="Proteomes" id="UP000566819">
    <property type="component" value="Unassembled WGS sequence"/>
</dbReference>
<keyword evidence="2" id="KW-1185">Reference proteome</keyword>